<dbReference type="AlphaFoldDB" id="A0A6G1E5L9"/>
<feature type="compositionally biased region" description="Basic and acidic residues" evidence="1">
    <location>
        <begin position="41"/>
        <end position="54"/>
    </location>
</feature>
<proteinExistence type="predicted"/>
<organism evidence="2 3">
    <name type="scientific">Oryza meyeriana var. granulata</name>
    <dbReference type="NCBI Taxonomy" id="110450"/>
    <lineage>
        <taxon>Eukaryota</taxon>
        <taxon>Viridiplantae</taxon>
        <taxon>Streptophyta</taxon>
        <taxon>Embryophyta</taxon>
        <taxon>Tracheophyta</taxon>
        <taxon>Spermatophyta</taxon>
        <taxon>Magnoliopsida</taxon>
        <taxon>Liliopsida</taxon>
        <taxon>Poales</taxon>
        <taxon>Poaceae</taxon>
        <taxon>BOP clade</taxon>
        <taxon>Oryzoideae</taxon>
        <taxon>Oryzeae</taxon>
        <taxon>Oryzinae</taxon>
        <taxon>Oryza</taxon>
        <taxon>Oryza meyeriana</taxon>
    </lineage>
</organism>
<gene>
    <name evidence="2" type="ORF">E2562_032760</name>
</gene>
<evidence type="ECO:0000313" key="2">
    <source>
        <dbReference type="EMBL" id="KAF0920070.1"/>
    </source>
</evidence>
<name>A0A6G1E5L9_9ORYZ</name>
<dbReference type="Proteomes" id="UP000479710">
    <property type="component" value="Unassembled WGS sequence"/>
</dbReference>
<feature type="region of interest" description="Disordered" evidence="1">
    <location>
        <begin position="30"/>
        <end position="54"/>
    </location>
</feature>
<comment type="caution">
    <text evidence="2">The sequence shown here is derived from an EMBL/GenBank/DDBJ whole genome shotgun (WGS) entry which is preliminary data.</text>
</comment>
<evidence type="ECO:0000256" key="1">
    <source>
        <dbReference type="SAM" id="MobiDB-lite"/>
    </source>
</evidence>
<accession>A0A6G1E5L9</accession>
<evidence type="ECO:0000313" key="3">
    <source>
        <dbReference type="Proteomes" id="UP000479710"/>
    </source>
</evidence>
<protein>
    <submittedName>
        <fullName evidence="2">Uncharacterized protein</fullName>
    </submittedName>
</protein>
<sequence length="92" mass="9499">MNHSTLDAGPAPLSVGAHVLGMSRAVSPVERAGRVAGQGRGRGEQVDGSSRREQRTAAIKCSLPAHGPVPCCRARRRPCGPAGHCAAVLRLP</sequence>
<dbReference type="EMBL" id="SPHZ02000005">
    <property type="protein sequence ID" value="KAF0920070.1"/>
    <property type="molecule type" value="Genomic_DNA"/>
</dbReference>
<reference evidence="2 3" key="1">
    <citation type="submission" date="2019-11" db="EMBL/GenBank/DDBJ databases">
        <title>Whole genome sequence of Oryza granulata.</title>
        <authorList>
            <person name="Li W."/>
        </authorList>
    </citation>
    <scope>NUCLEOTIDE SEQUENCE [LARGE SCALE GENOMIC DNA]</scope>
    <source>
        <strain evidence="3">cv. Menghai</strain>
        <tissue evidence="2">Leaf</tissue>
    </source>
</reference>
<keyword evidence="3" id="KW-1185">Reference proteome</keyword>